<keyword evidence="5" id="KW-1185">Reference proteome</keyword>
<keyword evidence="4" id="KW-0969">Cilium</keyword>
<dbReference type="EMBL" id="PYEP01000004">
    <property type="protein sequence ID" value="PSN07863.1"/>
    <property type="molecule type" value="Genomic_DNA"/>
</dbReference>
<comment type="similarity">
    <text evidence="2">Belongs to the FlgN family.</text>
</comment>
<evidence type="ECO:0000256" key="3">
    <source>
        <dbReference type="ARBA" id="ARBA00022795"/>
    </source>
</evidence>
<gene>
    <name evidence="4" type="ORF">C7G83_12180</name>
</gene>
<evidence type="ECO:0000256" key="1">
    <source>
        <dbReference type="ARBA" id="ARBA00002397"/>
    </source>
</evidence>
<dbReference type="GO" id="GO:0044780">
    <property type="term" value="P:bacterial-type flagellum assembly"/>
    <property type="evidence" value="ECO:0007669"/>
    <property type="project" value="InterPro"/>
</dbReference>
<evidence type="ECO:0000313" key="5">
    <source>
        <dbReference type="Proteomes" id="UP000240212"/>
    </source>
</evidence>
<dbReference type="SUPFAM" id="SSF140566">
    <property type="entry name" value="FlgN-like"/>
    <property type="match status" value="1"/>
</dbReference>
<dbReference type="OrthoDB" id="5600584at2"/>
<dbReference type="Gene3D" id="1.20.58.300">
    <property type="entry name" value="FlgN-like"/>
    <property type="match status" value="1"/>
</dbReference>
<dbReference type="AlphaFoldDB" id="A0A2P8VJX1"/>
<dbReference type="Pfam" id="PF05130">
    <property type="entry name" value="FlgN"/>
    <property type="match status" value="1"/>
</dbReference>
<dbReference type="InterPro" id="IPR036679">
    <property type="entry name" value="FlgN-like_sf"/>
</dbReference>
<reference evidence="4 5" key="1">
    <citation type="submission" date="2018-03" db="EMBL/GenBank/DDBJ databases">
        <title>Draft genome sequence of the first documented clinical Siccibacter turicensis isolate in Austria.</title>
        <authorList>
            <person name="Lepuschitz S."/>
            <person name="Pekard-Amenitsch S."/>
            <person name="Haunold R."/>
            <person name="Schill S."/>
            <person name="Mach R."/>
            <person name="Allerberger F."/>
            <person name="Ruppitsch W."/>
            <person name="Forsythe S.J."/>
        </authorList>
    </citation>
    <scope>NUCLEOTIDE SEQUENCE [LARGE SCALE GENOMIC DNA]</scope>
    <source>
        <strain evidence="4 5">6100069499-17</strain>
    </source>
</reference>
<proteinExistence type="inferred from homology"/>
<dbReference type="Proteomes" id="UP000240212">
    <property type="component" value="Unassembled WGS sequence"/>
</dbReference>
<protein>
    <submittedName>
        <fullName evidence="4">Flagellar biosynthesis protein FlgN</fullName>
    </submittedName>
</protein>
<keyword evidence="4" id="KW-0966">Cell projection</keyword>
<sequence length="144" mass="16895">MNATDKLQRVKALLRNIFADTDRYQQMLVLLEQQRITMIRRQSDALLELNETLMSHCQALSASADERRELLQALGLRADKSGIDTVCGWLPAVQKTATQEKWRVLERLVKRCRDYNEKNGELLTRQYDFVQRFLGNNDDFLYSR</sequence>
<comment type="caution">
    <text evidence="4">The sequence shown here is derived from an EMBL/GenBank/DDBJ whole genome shotgun (WGS) entry which is preliminary data.</text>
</comment>
<evidence type="ECO:0000313" key="4">
    <source>
        <dbReference type="EMBL" id="PSN07863.1"/>
    </source>
</evidence>
<comment type="function">
    <text evidence="1">Required for the efficient initiation of filament assembly.</text>
</comment>
<evidence type="ECO:0000256" key="2">
    <source>
        <dbReference type="ARBA" id="ARBA00007703"/>
    </source>
</evidence>
<keyword evidence="3" id="KW-1005">Bacterial flagellum biogenesis</keyword>
<keyword evidence="4" id="KW-0282">Flagellum</keyword>
<dbReference type="RefSeq" id="WP_106877441.1">
    <property type="nucleotide sequence ID" value="NZ_DHYB01000016.1"/>
</dbReference>
<name>A0A2P8VJX1_9ENTR</name>
<organism evidence="4 5">
    <name type="scientific">Siccibacter turicensis</name>
    <dbReference type="NCBI Taxonomy" id="357233"/>
    <lineage>
        <taxon>Bacteria</taxon>
        <taxon>Pseudomonadati</taxon>
        <taxon>Pseudomonadota</taxon>
        <taxon>Gammaproteobacteria</taxon>
        <taxon>Enterobacterales</taxon>
        <taxon>Enterobacteriaceae</taxon>
        <taxon>Siccibacter</taxon>
    </lineage>
</organism>
<dbReference type="InterPro" id="IPR007809">
    <property type="entry name" value="FlgN-like"/>
</dbReference>
<accession>A0A2P8VJX1</accession>